<dbReference type="AlphaFoldDB" id="A0A0V0Q9Z4"/>
<evidence type="ECO:0000313" key="1">
    <source>
        <dbReference type="EMBL" id="KRW98993.1"/>
    </source>
</evidence>
<name>A0A0V0Q9Z4_PSEPJ</name>
<organism evidence="1 2">
    <name type="scientific">Pseudocohnilembus persalinus</name>
    <name type="common">Ciliate</name>
    <dbReference type="NCBI Taxonomy" id="266149"/>
    <lineage>
        <taxon>Eukaryota</taxon>
        <taxon>Sar</taxon>
        <taxon>Alveolata</taxon>
        <taxon>Ciliophora</taxon>
        <taxon>Intramacronucleata</taxon>
        <taxon>Oligohymenophorea</taxon>
        <taxon>Scuticociliatia</taxon>
        <taxon>Philasterida</taxon>
        <taxon>Pseudocohnilembidae</taxon>
        <taxon>Pseudocohnilembus</taxon>
    </lineage>
</organism>
<dbReference type="OrthoDB" id="10259528at2759"/>
<protein>
    <submittedName>
        <fullName evidence="1">Uncharacterized protein</fullName>
    </submittedName>
</protein>
<sequence length="246" mass="29905">MCKQKWEEKQYDDFLIEKKFATFYRLEKFQGIHKPIKHQCTQCLRIWKPSPKQCFSEDYFCPSCALHHRNNMERFKQERFCWTVNIPNTFYLYEITDPKNNLKYIKYGRTQHQLSENRYCKKEVKAYKMKQILNLRGPLKNITAIENFWKQTANQNQLRPQFSEKDFHGATECIIVNESLFKQMIQISYEIQNMDTLSYEDFTIQILKQDLQEKFNKLLKEWKAQFQNSQKILKNELLQTDFSSLI</sequence>
<accession>A0A0V0Q9Z4</accession>
<reference evidence="1 2" key="1">
    <citation type="journal article" date="2015" name="Sci. Rep.">
        <title>Genome of the facultative scuticociliatosis pathogen Pseudocohnilembus persalinus provides insight into its virulence through horizontal gene transfer.</title>
        <authorList>
            <person name="Xiong J."/>
            <person name="Wang G."/>
            <person name="Cheng J."/>
            <person name="Tian M."/>
            <person name="Pan X."/>
            <person name="Warren A."/>
            <person name="Jiang C."/>
            <person name="Yuan D."/>
            <person name="Miao W."/>
        </authorList>
    </citation>
    <scope>NUCLEOTIDE SEQUENCE [LARGE SCALE GENOMIC DNA]</scope>
    <source>
        <strain evidence="1">36N120E</strain>
    </source>
</reference>
<dbReference type="OMA" id="CVLHHRN"/>
<dbReference type="Proteomes" id="UP000054937">
    <property type="component" value="Unassembled WGS sequence"/>
</dbReference>
<dbReference type="InParanoid" id="A0A0V0Q9Z4"/>
<gene>
    <name evidence="1" type="ORF">PPERSA_11594</name>
</gene>
<evidence type="ECO:0000313" key="2">
    <source>
        <dbReference type="Proteomes" id="UP000054937"/>
    </source>
</evidence>
<keyword evidence="2" id="KW-1185">Reference proteome</keyword>
<proteinExistence type="predicted"/>
<dbReference type="EMBL" id="LDAU01000223">
    <property type="protein sequence ID" value="KRW98993.1"/>
    <property type="molecule type" value="Genomic_DNA"/>
</dbReference>
<comment type="caution">
    <text evidence="1">The sequence shown here is derived from an EMBL/GenBank/DDBJ whole genome shotgun (WGS) entry which is preliminary data.</text>
</comment>